<name>A0A7J8Z5Z1_9ROSI</name>
<reference evidence="3 4" key="1">
    <citation type="journal article" date="2019" name="Genome Biol. Evol.">
        <title>Insights into the evolution of the New World diploid cottons (Gossypium, subgenus Houzingenia) based on genome sequencing.</title>
        <authorList>
            <person name="Grover C.E."/>
            <person name="Arick M.A. 2nd"/>
            <person name="Thrash A."/>
            <person name="Conover J.L."/>
            <person name="Sanders W.S."/>
            <person name="Peterson D.G."/>
            <person name="Frelichowski J.E."/>
            <person name="Scheffler J.A."/>
            <person name="Scheffler B.E."/>
            <person name="Wendel J.F."/>
        </authorList>
    </citation>
    <scope>NUCLEOTIDE SEQUENCE [LARGE SCALE GENOMIC DNA]</scope>
    <source>
        <strain evidence="3">4</strain>
        <tissue evidence="3">Leaf</tissue>
    </source>
</reference>
<dbReference type="EMBL" id="JABEZV010000003">
    <property type="protein sequence ID" value="MBA0707000.1"/>
    <property type="molecule type" value="Genomic_DNA"/>
</dbReference>
<evidence type="ECO:0008006" key="5">
    <source>
        <dbReference type="Google" id="ProtNLM"/>
    </source>
</evidence>
<dbReference type="Proteomes" id="UP000593574">
    <property type="component" value="Unassembled WGS sequence"/>
</dbReference>
<dbReference type="PANTHER" id="PTHR35752">
    <property type="entry name" value="G-PROTEIN COUPLED RECEPTOR"/>
    <property type="match status" value="1"/>
</dbReference>
<keyword evidence="4" id="KW-1185">Reference proteome</keyword>
<dbReference type="AlphaFoldDB" id="A0A7J8Z5Z1"/>
<feature type="transmembrane region" description="Helical" evidence="2">
    <location>
        <begin position="99"/>
        <end position="116"/>
    </location>
</feature>
<comment type="caution">
    <text evidence="3">The sequence shown here is derived from an EMBL/GenBank/DDBJ whole genome shotgun (WGS) entry which is preliminary data.</text>
</comment>
<evidence type="ECO:0000313" key="4">
    <source>
        <dbReference type="Proteomes" id="UP000593574"/>
    </source>
</evidence>
<accession>A0A7J8Z5Z1</accession>
<feature type="region of interest" description="Disordered" evidence="1">
    <location>
        <begin position="205"/>
        <end position="230"/>
    </location>
</feature>
<feature type="transmembrane region" description="Helical" evidence="2">
    <location>
        <begin position="136"/>
        <end position="158"/>
    </location>
</feature>
<gene>
    <name evidence="3" type="ORF">Golax_019082</name>
</gene>
<feature type="non-terminal residue" evidence="3">
    <location>
        <position position="230"/>
    </location>
</feature>
<keyword evidence="2" id="KW-0812">Transmembrane</keyword>
<evidence type="ECO:0000256" key="2">
    <source>
        <dbReference type="SAM" id="Phobius"/>
    </source>
</evidence>
<keyword evidence="2" id="KW-1133">Transmembrane helix</keyword>
<sequence>FSTEQPHVTLYLTAIASQSNLVKKPRVKVFPENGLEVKLSGTAATGNPPTTLSPSTLLLDWRCVKARDTPYEVKITIPVEGYESVEFVLTKMCGKLPDFVFFNASFYQLLFFWNPFEYLSDSTQNQEEDATRGWAIFGIISCILMVSSTLFCCGGFIYKTQMEGRHGIDALPGMTVLSACLETVSGAGQGYSRVEEVNTGFTNEVSWERPSSGTQGTWTPSPNESKYGSM</sequence>
<organism evidence="3 4">
    <name type="scientific">Gossypium laxum</name>
    <dbReference type="NCBI Taxonomy" id="34288"/>
    <lineage>
        <taxon>Eukaryota</taxon>
        <taxon>Viridiplantae</taxon>
        <taxon>Streptophyta</taxon>
        <taxon>Embryophyta</taxon>
        <taxon>Tracheophyta</taxon>
        <taxon>Spermatophyta</taxon>
        <taxon>Magnoliopsida</taxon>
        <taxon>eudicotyledons</taxon>
        <taxon>Gunneridae</taxon>
        <taxon>Pentapetalae</taxon>
        <taxon>rosids</taxon>
        <taxon>malvids</taxon>
        <taxon>Malvales</taxon>
        <taxon>Malvaceae</taxon>
        <taxon>Malvoideae</taxon>
        <taxon>Gossypium</taxon>
    </lineage>
</organism>
<evidence type="ECO:0000256" key="1">
    <source>
        <dbReference type="SAM" id="MobiDB-lite"/>
    </source>
</evidence>
<keyword evidence="2" id="KW-0472">Membrane</keyword>
<dbReference type="PANTHER" id="PTHR35752:SF1">
    <property type="entry name" value="G-PROTEIN COUPLED RECEPTOR"/>
    <property type="match status" value="1"/>
</dbReference>
<proteinExistence type="predicted"/>
<protein>
    <recommendedName>
        <fullName evidence="5">AT4G36440-like protein</fullName>
    </recommendedName>
</protein>
<evidence type="ECO:0000313" key="3">
    <source>
        <dbReference type="EMBL" id="MBA0707000.1"/>
    </source>
</evidence>